<dbReference type="RefSeq" id="WP_378261416.1">
    <property type="nucleotide sequence ID" value="NZ_JBHUKR010000004.1"/>
</dbReference>
<organism evidence="2 3">
    <name type="scientific">Amycolatopsis pigmentata</name>
    <dbReference type="NCBI Taxonomy" id="450801"/>
    <lineage>
        <taxon>Bacteria</taxon>
        <taxon>Bacillati</taxon>
        <taxon>Actinomycetota</taxon>
        <taxon>Actinomycetes</taxon>
        <taxon>Pseudonocardiales</taxon>
        <taxon>Pseudonocardiaceae</taxon>
        <taxon>Amycolatopsis</taxon>
    </lineage>
</organism>
<comment type="caution">
    <text evidence="2">The sequence shown here is derived from an EMBL/GenBank/DDBJ whole genome shotgun (WGS) entry which is preliminary data.</text>
</comment>
<reference evidence="3" key="1">
    <citation type="journal article" date="2019" name="Int. J. Syst. Evol. Microbiol.">
        <title>The Global Catalogue of Microorganisms (GCM) 10K type strain sequencing project: providing services to taxonomists for standard genome sequencing and annotation.</title>
        <authorList>
            <consortium name="The Broad Institute Genomics Platform"/>
            <consortium name="The Broad Institute Genome Sequencing Center for Infectious Disease"/>
            <person name="Wu L."/>
            <person name="Ma J."/>
        </authorList>
    </citation>
    <scope>NUCLEOTIDE SEQUENCE [LARGE SCALE GENOMIC DNA]</scope>
    <source>
        <strain evidence="3">CGMCC 4.7645</strain>
    </source>
</reference>
<dbReference type="Proteomes" id="UP001597417">
    <property type="component" value="Unassembled WGS sequence"/>
</dbReference>
<protein>
    <submittedName>
        <fullName evidence="2">Uncharacterized protein</fullName>
    </submittedName>
</protein>
<evidence type="ECO:0000313" key="3">
    <source>
        <dbReference type="Proteomes" id="UP001597417"/>
    </source>
</evidence>
<name>A0ABW5FS43_9PSEU</name>
<feature type="compositionally biased region" description="Basic and acidic residues" evidence="1">
    <location>
        <begin position="75"/>
        <end position="84"/>
    </location>
</feature>
<evidence type="ECO:0000313" key="2">
    <source>
        <dbReference type="EMBL" id="MFD2415536.1"/>
    </source>
</evidence>
<feature type="region of interest" description="Disordered" evidence="1">
    <location>
        <begin position="42"/>
        <end position="84"/>
    </location>
</feature>
<evidence type="ECO:0000256" key="1">
    <source>
        <dbReference type="SAM" id="MobiDB-lite"/>
    </source>
</evidence>
<proteinExistence type="predicted"/>
<sequence>MTHWGLVSQAPSRSLRVWFGLVIVPALLTVAAESLISMDQVVGRPSSWPGEQPSLNPMVESRAARRSSNTPSSYVDDRVSPEAW</sequence>
<gene>
    <name evidence="2" type="ORF">ACFSXZ_04260</name>
</gene>
<accession>A0ABW5FS43</accession>
<dbReference type="EMBL" id="JBHUKR010000004">
    <property type="protein sequence ID" value="MFD2415536.1"/>
    <property type="molecule type" value="Genomic_DNA"/>
</dbReference>
<keyword evidence="3" id="KW-1185">Reference proteome</keyword>